<dbReference type="GO" id="GO:0005524">
    <property type="term" value="F:ATP binding"/>
    <property type="evidence" value="ECO:0007669"/>
    <property type="project" value="UniProtKB-KW"/>
</dbReference>
<evidence type="ECO:0000256" key="5">
    <source>
        <dbReference type="ARBA" id="ARBA00022679"/>
    </source>
</evidence>
<evidence type="ECO:0000256" key="10">
    <source>
        <dbReference type="SAM" id="Phobius"/>
    </source>
</evidence>
<name>A0A239F2U6_9FIRM</name>
<evidence type="ECO:0000256" key="8">
    <source>
        <dbReference type="ARBA" id="ARBA00022840"/>
    </source>
</evidence>
<dbReference type="SUPFAM" id="SSF55874">
    <property type="entry name" value="ATPase domain of HSP90 chaperone/DNA topoisomerase II/histidine kinase"/>
    <property type="match status" value="1"/>
</dbReference>
<dbReference type="SMART" id="SM00387">
    <property type="entry name" value="HATPase_c"/>
    <property type="match status" value="1"/>
</dbReference>
<evidence type="ECO:0000313" key="12">
    <source>
        <dbReference type="EMBL" id="SNS50492.1"/>
    </source>
</evidence>
<dbReference type="InterPro" id="IPR005467">
    <property type="entry name" value="His_kinase_dom"/>
</dbReference>
<keyword evidence="10" id="KW-0812">Transmembrane</keyword>
<accession>A0A239F2U6</accession>
<keyword evidence="13" id="KW-1185">Reference proteome</keyword>
<evidence type="ECO:0000256" key="2">
    <source>
        <dbReference type="ARBA" id="ARBA00004370"/>
    </source>
</evidence>
<dbReference type="PRINTS" id="PR00344">
    <property type="entry name" value="BCTRLSENSOR"/>
</dbReference>
<dbReference type="Pfam" id="PF02518">
    <property type="entry name" value="HATPase_c"/>
    <property type="match status" value="1"/>
</dbReference>
<feature type="transmembrane region" description="Helical" evidence="10">
    <location>
        <begin position="91"/>
        <end position="108"/>
    </location>
</feature>
<keyword evidence="5" id="KW-0808">Transferase</keyword>
<dbReference type="SMART" id="SM00388">
    <property type="entry name" value="HisKA"/>
    <property type="match status" value="1"/>
</dbReference>
<dbReference type="GO" id="GO:0030295">
    <property type="term" value="F:protein kinase activator activity"/>
    <property type="evidence" value="ECO:0007669"/>
    <property type="project" value="TreeGrafter"/>
</dbReference>
<dbReference type="PROSITE" id="PS50109">
    <property type="entry name" value="HIS_KIN"/>
    <property type="match status" value="1"/>
</dbReference>
<dbReference type="Gene3D" id="3.30.565.10">
    <property type="entry name" value="Histidine kinase-like ATPase, C-terminal domain"/>
    <property type="match status" value="1"/>
</dbReference>
<sequence>MDAENLMQEKKYMISALVLFITSILWPIITEAVWFNIVVQIREAINTGDSGQLILASATSSILFTTQNTLLFLSVVVGGRLLLNQWILKENILLIVQITCFVMLNIIISKMLSIPWEPITTIVAMISSCYLIRKGRRQSHYFFQSTVVSIQVFFAFQWLNIMPIFSVYRFGQSDIPISIKIAGVYLNSSSVLNFIGFSFFIPLFFSAVITSTLFQSHAQNIAIVKENYLKERALESMKTKAMGNRVYLEINSLAHDLKTPLVTIRGLNSLLLISGNQEKLQDYCNKIENAVEKMSEMVTSFLYGSSRQKMKVEKLITYIRAQIPVEDEKLKLEIDIEEGLSEIYVNKVRVVRALINLIENAIIVPCNDTYKKIIIEVKGFMGGIRISIIDNGMGIKPSDLPHVWEIGHSTNNTTGLGLPFAKQIIEENDGKIEIASILEEGTRVNVFFPSVDREIEE</sequence>
<dbReference type="EMBL" id="FZOJ01000011">
    <property type="protein sequence ID" value="SNS50492.1"/>
    <property type="molecule type" value="Genomic_DNA"/>
</dbReference>
<feature type="transmembrane region" description="Helical" evidence="10">
    <location>
        <begin position="12"/>
        <end position="34"/>
    </location>
</feature>
<dbReference type="Proteomes" id="UP000198304">
    <property type="component" value="Unassembled WGS sequence"/>
</dbReference>
<dbReference type="InterPro" id="IPR036097">
    <property type="entry name" value="HisK_dim/P_sf"/>
</dbReference>
<feature type="transmembrane region" description="Helical" evidence="10">
    <location>
        <begin position="114"/>
        <end position="132"/>
    </location>
</feature>
<dbReference type="InterPro" id="IPR004358">
    <property type="entry name" value="Sig_transdc_His_kin-like_C"/>
</dbReference>
<dbReference type="Gene3D" id="1.10.287.130">
    <property type="match status" value="1"/>
</dbReference>
<evidence type="ECO:0000256" key="3">
    <source>
        <dbReference type="ARBA" id="ARBA00012438"/>
    </source>
</evidence>
<comment type="catalytic activity">
    <reaction evidence="1">
        <text>ATP + protein L-histidine = ADP + protein N-phospho-L-histidine.</text>
        <dbReference type="EC" id="2.7.13.3"/>
    </reaction>
</comment>
<dbReference type="InterPro" id="IPR050351">
    <property type="entry name" value="BphY/WalK/GraS-like"/>
</dbReference>
<evidence type="ECO:0000256" key="4">
    <source>
        <dbReference type="ARBA" id="ARBA00022553"/>
    </source>
</evidence>
<dbReference type="SUPFAM" id="SSF47384">
    <property type="entry name" value="Homodimeric domain of signal transducing histidine kinase"/>
    <property type="match status" value="1"/>
</dbReference>
<proteinExistence type="predicted"/>
<reference evidence="12 13" key="1">
    <citation type="submission" date="2017-06" db="EMBL/GenBank/DDBJ databases">
        <authorList>
            <person name="Kim H.J."/>
            <person name="Triplett B.A."/>
        </authorList>
    </citation>
    <scope>NUCLEOTIDE SEQUENCE [LARGE SCALE GENOMIC DNA]</scope>
    <source>
        <strain evidence="12 13">SCA</strain>
    </source>
</reference>
<keyword evidence="10" id="KW-0472">Membrane</keyword>
<dbReference type="InterPro" id="IPR036890">
    <property type="entry name" value="HATPase_C_sf"/>
</dbReference>
<dbReference type="InterPro" id="IPR003594">
    <property type="entry name" value="HATPase_dom"/>
</dbReference>
<dbReference type="AlphaFoldDB" id="A0A239F2U6"/>
<dbReference type="Pfam" id="PF00512">
    <property type="entry name" value="HisKA"/>
    <property type="match status" value="1"/>
</dbReference>
<evidence type="ECO:0000259" key="11">
    <source>
        <dbReference type="PROSITE" id="PS50109"/>
    </source>
</evidence>
<keyword evidence="6" id="KW-0547">Nucleotide-binding</keyword>
<feature type="transmembrane region" description="Helical" evidence="10">
    <location>
        <begin position="191"/>
        <end position="214"/>
    </location>
</feature>
<evidence type="ECO:0000256" key="9">
    <source>
        <dbReference type="ARBA" id="ARBA00023012"/>
    </source>
</evidence>
<gene>
    <name evidence="12" type="ORF">SAMN05446037_1011133</name>
</gene>
<feature type="transmembrane region" description="Helical" evidence="10">
    <location>
        <begin position="54"/>
        <end position="79"/>
    </location>
</feature>
<dbReference type="PANTHER" id="PTHR42878">
    <property type="entry name" value="TWO-COMPONENT HISTIDINE KINASE"/>
    <property type="match status" value="1"/>
</dbReference>
<evidence type="ECO:0000256" key="6">
    <source>
        <dbReference type="ARBA" id="ARBA00022741"/>
    </source>
</evidence>
<feature type="domain" description="Histidine kinase" evidence="11">
    <location>
        <begin position="252"/>
        <end position="452"/>
    </location>
</feature>
<keyword evidence="8" id="KW-0067">ATP-binding</keyword>
<protein>
    <recommendedName>
        <fullName evidence="3">histidine kinase</fullName>
        <ecNumber evidence="3">2.7.13.3</ecNumber>
    </recommendedName>
</protein>
<organism evidence="12 13">
    <name type="scientific">Anaerovirgula multivorans</name>
    <dbReference type="NCBI Taxonomy" id="312168"/>
    <lineage>
        <taxon>Bacteria</taxon>
        <taxon>Bacillati</taxon>
        <taxon>Bacillota</taxon>
        <taxon>Clostridia</taxon>
        <taxon>Peptostreptococcales</taxon>
        <taxon>Natronincolaceae</taxon>
        <taxon>Anaerovirgula</taxon>
    </lineage>
</organism>
<keyword evidence="10" id="KW-1133">Transmembrane helix</keyword>
<comment type="subcellular location">
    <subcellularLocation>
        <location evidence="2">Membrane</location>
    </subcellularLocation>
</comment>
<dbReference type="OrthoDB" id="84942at2"/>
<dbReference type="EC" id="2.7.13.3" evidence="3"/>
<evidence type="ECO:0000313" key="13">
    <source>
        <dbReference type="Proteomes" id="UP000198304"/>
    </source>
</evidence>
<dbReference type="GO" id="GO:0000155">
    <property type="term" value="F:phosphorelay sensor kinase activity"/>
    <property type="evidence" value="ECO:0007669"/>
    <property type="project" value="InterPro"/>
</dbReference>
<dbReference type="CDD" id="cd00075">
    <property type="entry name" value="HATPase"/>
    <property type="match status" value="1"/>
</dbReference>
<dbReference type="CDD" id="cd00082">
    <property type="entry name" value="HisKA"/>
    <property type="match status" value="1"/>
</dbReference>
<dbReference type="PANTHER" id="PTHR42878:SF7">
    <property type="entry name" value="SENSOR HISTIDINE KINASE GLRK"/>
    <property type="match status" value="1"/>
</dbReference>
<keyword evidence="4" id="KW-0597">Phosphoprotein</keyword>
<keyword evidence="7 12" id="KW-0418">Kinase</keyword>
<evidence type="ECO:0000256" key="7">
    <source>
        <dbReference type="ARBA" id="ARBA00022777"/>
    </source>
</evidence>
<keyword evidence="9" id="KW-0902">Two-component regulatory system</keyword>
<dbReference type="InterPro" id="IPR003661">
    <property type="entry name" value="HisK_dim/P_dom"/>
</dbReference>
<dbReference type="GO" id="GO:0000156">
    <property type="term" value="F:phosphorelay response regulator activity"/>
    <property type="evidence" value="ECO:0007669"/>
    <property type="project" value="TreeGrafter"/>
</dbReference>
<dbReference type="GO" id="GO:0007234">
    <property type="term" value="P:osmosensory signaling via phosphorelay pathway"/>
    <property type="evidence" value="ECO:0007669"/>
    <property type="project" value="TreeGrafter"/>
</dbReference>
<dbReference type="RefSeq" id="WP_089283301.1">
    <property type="nucleotide sequence ID" value="NZ_FZOJ01000011.1"/>
</dbReference>
<evidence type="ECO:0000256" key="1">
    <source>
        <dbReference type="ARBA" id="ARBA00000085"/>
    </source>
</evidence>